<evidence type="ECO:0000256" key="4">
    <source>
        <dbReference type="PROSITE-ProRule" id="PRU00335"/>
    </source>
</evidence>
<dbReference type="PRINTS" id="PR00455">
    <property type="entry name" value="HTHTETR"/>
</dbReference>
<keyword evidence="3" id="KW-0804">Transcription</keyword>
<dbReference type="Proteomes" id="UP000019141">
    <property type="component" value="Unassembled WGS sequence"/>
</dbReference>
<dbReference type="PANTHER" id="PTHR30055:SF234">
    <property type="entry name" value="HTH-TYPE TRANSCRIPTIONAL REGULATOR BETI"/>
    <property type="match status" value="1"/>
</dbReference>
<comment type="caution">
    <text evidence="6">The sequence shown here is derived from an EMBL/GenBank/DDBJ whole genome shotgun (WGS) entry which is preliminary data.</text>
</comment>
<keyword evidence="1" id="KW-0805">Transcription regulation</keyword>
<dbReference type="EMBL" id="AZHW01001044">
    <property type="protein sequence ID" value="ETW94580.1"/>
    <property type="molecule type" value="Genomic_DNA"/>
</dbReference>
<dbReference type="AlphaFoldDB" id="W4LA47"/>
<dbReference type="HOGENOM" id="CLU_075824_0_0_7"/>
<evidence type="ECO:0000256" key="2">
    <source>
        <dbReference type="ARBA" id="ARBA00023125"/>
    </source>
</evidence>
<dbReference type="Pfam" id="PF00440">
    <property type="entry name" value="TetR_N"/>
    <property type="match status" value="1"/>
</dbReference>
<sequence length="256" mass="28697">MSTRPSSRQARTRQREQHILETVRTLVAAEGFLALKMTDVAQAASVSVGTLYTHFESKEDLIMALATQTWRGRLSGFEAIFAQAALSWAERLVAAVFVDFLFSVDHPELFAAEQLAVAPSVWEGASERRTQEMRTLHHRIMDAIAQAAHHAIESEAFEPWANREQQARTIDRGIWTLMLGSSAVWSAVSTLEEEATEPTVEIPETLQSHCRVLFCGYGWRSPNPEGDVRRLATYCLQHGRFEQLQPVSPHPTEPTA</sequence>
<gene>
    <name evidence="6" type="ORF">ETSY1_34210</name>
</gene>
<dbReference type="InterPro" id="IPR009057">
    <property type="entry name" value="Homeodomain-like_sf"/>
</dbReference>
<dbReference type="PROSITE" id="PS50977">
    <property type="entry name" value="HTH_TETR_2"/>
    <property type="match status" value="1"/>
</dbReference>
<dbReference type="PANTHER" id="PTHR30055">
    <property type="entry name" value="HTH-TYPE TRANSCRIPTIONAL REGULATOR RUTR"/>
    <property type="match status" value="1"/>
</dbReference>
<dbReference type="GO" id="GO:0003700">
    <property type="term" value="F:DNA-binding transcription factor activity"/>
    <property type="evidence" value="ECO:0007669"/>
    <property type="project" value="TreeGrafter"/>
</dbReference>
<name>W4LA47_ENTF1</name>
<dbReference type="InterPro" id="IPR001647">
    <property type="entry name" value="HTH_TetR"/>
</dbReference>
<evidence type="ECO:0000259" key="5">
    <source>
        <dbReference type="PROSITE" id="PS50977"/>
    </source>
</evidence>
<feature type="domain" description="HTH tetR-type" evidence="5">
    <location>
        <begin position="13"/>
        <end position="73"/>
    </location>
</feature>
<organism evidence="6 7">
    <name type="scientific">Entotheonella factor</name>
    <dbReference type="NCBI Taxonomy" id="1429438"/>
    <lineage>
        <taxon>Bacteria</taxon>
        <taxon>Pseudomonadati</taxon>
        <taxon>Nitrospinota/Tectimicrobiota group</taxon>
        <taxon>Candidatus Tectimicrobiota</taxon>
        <taxon>Candidatus Entotheonellia</taxon>
        <taxon>Candidatus Entotheonellales</taxon>
        <taxon>Candidatus Entotheonellaceae</taxon>
        <taxon>Candidatus Entotheonella</taxon>
    </lineage>
</organism>
<evidence type="ECO:0000313" key="7">
    <source>
        <dbReference type="Proteomes" id="UP000019141"/>
    </source>
</evidence>
<reference evidence="6 7" key="1">
    <citation type="journal article" date="2014" name="Nature">
        <title>An environmental bacterial taxon with a large and distinct metabolic repertoire.</title>
        <authorList>
            <person name="Wilson M.C."/>
            <person name="Mori T."/>
            <person name="Ruckert C."/>
            <person name="Uria A.R."/>
            <person name="Helf M.J."/>
            <person name="Takada K."/>
            <person name="Gernert C."/>
            <person name="Steffens U.A."/>
            <person name="Heycke N."/>
            <person name="Schmitt S."/>
            <person name="Rinke C."/>
            <person name="Helfrich E.J."/>
            <person name="Brachmann A.O."/>
            <person name="Gurgui C."/>
            <person name="Wakimoto T."/>
            <person name="Kracht M."/>
            <person name="Crusemann M."/>
            <person name="Hentschel U."/>
            <person name="Abe I."/>
            <person name="Matsunaga S."/>
            <person name="Kalinowski J."/>
            <person name="Takeyama H."/>
            <person name="Piel J."/>
        </authorList>
    </citation>
    <scope>NUCLEOTIDE SEQUENCE [LARGE SCALE GENOMIC DNA]</scope>
    <source>
        <strain evidence="7">TSY1</strain>
    </source>
</reference>
<dbReference type="SUPFAM" id="SSF46689">
    <property type="entry name" value="Homeodomain-like"/>
    <property type="match status" value="1"/>
</dbReference>
<dbReference type="Gene3D" id="1.10.10.60">
    <property type="entry name" value="Homeodomain-like"/>
    <property type="match status" value="1"/>
</dbReference>
<keyword evidence="2 4" id="KW-0238">DNA-binding</keyword>
<accession>W4LA47</accession>
<dbReference type="InterPro" id="IPR050109">
    <property type="entry name" value="HTH-type_TetR-like_transc_reg"/>
</dbReference>
<protein>
    <recommendedName>
        <fullName evidence="5">HTH tetR-type domain-containing protein</fullName>
    </recommendedName>
</protein>
<evidence type="ECO:0000256" key="3">
    <source>
        <dbReference type="ARBA" id="ARBA00023163"/>
    </source>
</evidence>
<dbReference type="GO" id="GO:0000976">
    <property type="term" value="F:transcription cis-regulatory region binding"/>
    <property type="evidence" value="ECO:0007669"/>
    <property type="project" value="TreeGrafter"/>
</dbReference>
<evidence type="ECO:0000313" key="6">
    <source>
        <dbReference type="EMBL" id="ETW94580.1"/>
    </source>
</evidence>
<dbReference type="Gene3D" id="1.10.357.10">
    <property type="entry name" value="Tetracycline Repressor, domain 2"/>
    <property type="match status" value="1"/>
</dbReference>
<proteinExistence type="predicted"/>
<feature type="DNA-binding region" description="H-T-H motif" evidence="4">
    <location>
        <begin position="36"/>
        <end position="55"/>
    </location>
</feature>
<evidence type="ECO:0000256" key="1">
    <source>
        <dbReference type="ARBA" id="ARBA00023015"/>
    </source>
</evidence>
<keyword evidence="7" id="KW-1185">Reference proteome</keyword>